<dbReference type="Gene3D" id="1.25.10.10">
    <property type="entry name" value="Leucine-rich Repeat Variant"/>
    <property type="match status" value="1"/>
</dbReference>
<name>A0A7R9R391_9ACAR</name>
<accession>A0A7R9R391</accession>
<evidence type="ECO:0000313" key="1">
    <source>
        <dbReference type="EMBL" id="CAD7668656.1"/>
    </source>
</evidence>
<reference evidence="1" key="1">
    <citation type="submission" date="2020-11" db="EMBL/GenBank/DDBJ databases">
        <authorList>
            <person name="Tran Van P."/>
        </authorList>
    </citation>
    <scope>NUCLEOTIDE SEQUENCE</scope>
</reference>
<feature type="non-terminal residue" evidence="1">
    <location>
        <position position="1"/>
    </location>
</feature>
<protein>
    <submittedName>
        <fullName evidence="1">Uncharacterized protein</fullName>
    </submittedName>
</protein>
<dbReference type="Proteomes" id="UP000728032">
    <property type="component" value="Unassembled WGS sequence"/>
</dbReference>
<evidence type="ECO:0000313" key="2">
    <source>
        <dbReference type="Proteomes" id="UP000728032"/>
    </source>
</evidence>
<dbReference type="AlphaFoldDB" id="A0A7R9R391"/>
<sequence length="61" mass="6846">MFVSFGHSLKKVVSFTSLEAILEDLTTALDNKNPQIKSETALFLVRTFAKTHPNVLNKKLL</sequence>
<keyword evidence="2" id="KW-1185">Reference proteome</keyword>
<dbReference type="EMBL" id="OC975327">
    <property type="protein sequence ID" value="CAD7668656.1"/>
    <property type="molecule type" value="Genomic_DNA"/>
</dbReference>
<proteinExistence type="predicted"/>
<organism evidence="1">
    <name type="scientific">Oppiella nova</name>
    <dbReference type="NCBI Taxonomy" id="334625"/>
    <lineage>
        <taxon>Eukaryota</taxon>
        <taxon>Metazoa</taxon>
        <taxon>Ecdysozoa</taxon>
        <taxon>Arthropoda</taxon>
        <taxon>Chelicerata</taxon>
        <taxon>Arachnida</taxon>
        <taxon>Acari</taxon>
        <taxon>Acariformes</taxon>
        <taxon>Sarcoptiformes</taxon>
        <taxon>Oribatida</taxon>
        <taxon>Brachypylina</taxon>
        <taxon>Oppioidea</taxon>
        <taxon>Oppiidae</taxon>
        <taxon>Oppiella</taxon>
    </lineage>
</organism>
<dbReference type="EMBL" id="CAJPVJ010060502">
    <property type="protein sequence ID" value="CAG2184105.1"/>
    <property type="molecule type" value="Genomic_DNA"/>
</dbReference>
<gene>
    <name evidence="1" type="ORF">ONB1V03_LOCUS23525</name>
</gene>
<dbReference type="OrthoDB" id="205662at2759"/>
<dbReference type="InterPro" id="IPR011989">
    <property type="entry name" value="ARM-like"/>
</dbReference>